<dbReference type="GO" id="GO:0005737">
    <property type="term" value="C:cytoplasm"/>
    <property type="evidence" value="ECO:0007669"/>
    <property type="project" value="TreeGrafter"/>
</dbReference>
<gene>
    <name evidence="10" type="ORF">RRG08_013911</name>
</gene>
<dbReference type="InterPro" id="IPR017972">
    <property type="entry name" value="Cyt_P450_CS"/>
</dbReference>
<dbReference type="PRINTS" id="PR00385">
    <property type="entry name" value="P450"/>
</dbReference>
<feature type="binding site" description="axial binding residue" evidence="7">
    <location>
        <position position="449"/>
    </location>
    <ligand>
        <name>heme</name>
        <dbReference type="ChEBI" id="CHEBI:30413"/>
    </ligand>
    <ligandPart>
        <name>Fe</name>
        <dbReference type="ChEBI" id="CHEBI:18248"/>
    </ligandPart>
</feature>
<dbReference type="AlphaFoldDB" id="A0AAE0Z847"/>
<evidence type="ECO:0000256" key="9">
    <source>
        <dbReference type="SAM" id="Phobius"/>
    </source>
</evidence>
<comment type="similarity">
    <text evidence="2 8">Belongs to the cytochrome P450 family.</text>
</comment>
<evidence type="ECO:0000313" key="10">
    <source>
        <dbReference type="EMBL" id="KAK3764527.1"/>
    </source>
</evidence>
<dbReference type="SUPFAM" id="SSF48264">
    <property type="entry name" value="Cytochrome P450"/>
    <property type="match status" value="1"/>
</dbReference>
<dbReference type="GO" id="GO:0006082">
    <property type="term" value="P:organic acid metabolic process"/>
    <property type="evidence" value="ECO:0007669"/>
    <property type="project" value="TreeGrafter"/>
</dbReference>
<evidence type="ECO:0000256" key="2">
    <source>
        <dbReference type="ARBA" id="ARBA00010617"/>
    </source>
</evidence>
<dbReference type="Proteomes" id="UP001283361">
    <property type="component" value="Unassembled WGS sequence"/>
</dbReference>
<proteinExistence type="inferred from homology"/>
<dbReference type="PANTHER" id="PTHR24300">
    <property type="entry name" value="CYTOCHROME P450 508A4-RELATED"/>
    <property type="match status" value="1"/>
</dbReference>
<dbReference type="GO" id="GO:0008395">
    <property type="term" value="F:steroid hydroxylase activity"/>
    <property type="evidence" value="ECO:0007669"/>
    <property type="project" value="TreeGrafter"/>
</dbReference>
<dbReference type="InterPro" id="IPR050182">
    <property type="entry name" value="Cytochrome_P450_fam2"/>
</dbReference>
<dbReference type="GO" id="GO:0006805">
    <property type="term" value="P:xenobiotic metabolic process"/>
    <property type="evidence" value="ECO:0007669"/>
    <property type="project" value="TreeGrafter"/>
</dbReference>
<evidence type="ECO:0000256" key="8">
    <source>
        <dbReference type="RuleBase" id="RU000461"/>
    </source>
</evidence>
<evidence type="ECO:0000256" key="6">
    <source>
        <dbReference type="ARBA" id="ARBA00023033"/>
    </source>
</evidence>
<dbReference type="Pfam" id="PF00067">
    <property type="entry name" value="p450"/>
    <property type="match status" value="1"/>
</dbReference>
<evidence type="ECO:0008006" key="12">
    <source>
        <dbReference type="Google" id="ProtNLM"/>
    </source>
</evidence>
<comment type="caution">
    <text evidence="10">The sequence shown here is derived from an EMBL/GenBank/DDBJ whole genome shotgun (WGS) entry which is preliminary data.</text>
</comment>
<evidence type="ECO:0000256" key="1">
    <source>
        <dbReference type="ARBA" id="ARBA00001971"/>
    </source>
</evidence>
<keyword evidence="6 8" id="KW-0503">Monooxygenase</keyword>
<protein>
    <recommendedName>
        <fullName evidence="12">Cytochrome P450</fullName>
    </recommendedName>
</protein>
<dbReference type="EMBL" id="JAWDGP010004433">
    <property type="protein sequence ID" value="KAK3764527.1"/>
    <property type="molecule type" value="Genomic_DNA"/>
</dbReference>
<dbReference type="GO" id="GO:0005506">
    <property type="term" value="F:iron ion binding"/>
    <property type="evidence" value="ECO:0007669"/>
    <property type="project" value="InterPro"/>
</dbReference>
<sequence length="506" mass="58029">MFYDPLLAMCTPWALTGGALLLLVYYAWSKTRLRYEGSNIPPFPAPEKPFLGHTLLMRGNILDNFVWMRKKAGDIFSLNILGQLLIVVNGYETMREILVKHAEVTLDRPVDMSSQFLGEENHGLLSSRGHNWKEQRAITHSILREFGMGKSLMADKIATELQMFIEKLRSFEGKAIHLPSISSLAVCNIVCSIAFGNRFDYDDEYYKHMMKNSNAYLEKAPPIWVFYVATFFKKLPGDLFGIKEYEACIKDLNENFCKFQINKVKQDLNDDDEPQNFIAAYLQEMHKREKGEKGTFLDEANLVSLVKSLVVAGTETTSMTLNWCVLYCLHHPEIQEKVFDEIKTQVGTARPPCMSDMPNLPYLSAVIRETQRLATIGPLTARVASHSFEVQGYLIPKDSQLMFNYDTAHRDESVWEKPDQFNPERFLDASGKLLKRNELIPFGIGRHICVGEAMARMELDLFLASMFQRFRFEPEDPGKELPTFKGDLVLVVTPKPFKVRFRERSL</sequence>
<dbReference type="PANTHER" id="PTHR24300:SF349">
    <property type="entry name" value="STEROID 21-HYDROXYLASE"/>
    <property type="match status" value="1"/>
</dbReference>
<dbReference type="InterPro" id="IPR002401">
    <property type="entry name" value="Cyt_P450_E_grp-I"/>
</dbReference>
<evidence type="ECO:0000256" key="5">
    <source>
        <dbReference type="ARBA" id="ARBA00023004"/>
    </source>
</evidence>
<dbReference type="Gene3D" id="1.10.630.10">
    <property type="entry name" value="Cytochrome P450"/>
    <property type="match status" value="1"/>
</dbReference>
<dbReference type="PRINTS" id="PR00463">
    <property type="entry name" value="EP450I"/>
</dbReference>
<organism evidence="10 11">
    <name type="scientific">Elysia crispata</name>
    <name type="common">lettuce slug</name>
    <dbReference type="NCBI Taxonomy" id="231223"/>
    <lineage>
        <taxon>Eukaryota</taxon>
        <taxon>Metazoa</taxon>
        <taxon>Spiralia</taxon>
        <taxon>Lophotrochozoa</taxon>
        <taxon>Mollusca</taxon>
        <taxon>Gastropoda</taxon>
        <taxon>Heterobranchia</taxon>
        <taxon>Euthyneura</taxon>
        <taxon>Panpulmonata</taxon>
        <taxon>Sacoglossa</taxon>
        <taxon>Placobranchoidea</taxon>
        <taxon>Plakobranchidae</taxon>
        <taxon>Elysia</taxon>
    </lineage>
</organism>
<keyword evidence="3 7" id="KW-0479">Metal-binding</keyword>
<dbReference type="PROSITE" id="PS00086">
    <property type="entry name" value="CYTOCHROME_P450"/>
    <property type="match status" value="1"/>
</dbReference>
<keyword evidence="9" id="KW-0812">Transmembrane</keyword>
<name>A0AAE0Z847_9GAST</name>
<dbReference type="GO" id="GO:0016712">
    <property type="term" value="F:oxidoreductase activity, acting on paired donors, with incorporation or reduction of molecular oxygen, reduced flavin or flavoprotein as one donor, and incorporation of one atom of oxygen"/>
    <property type="evidence" value="ECO:0007669"/>
    <property type="project" value="TreeGrafter"/>
</dbReference>
<evidence type="ECO:0000256" key="3">
    <source>
        <dbReference type="ARBA" id="ARBA00022723"/>
    </source>
</evidence>
<evidence type="ECO:0000256" key="7">
    <source>
        <dbReference type="PIRSR" id="PIRSR602401-1"/>
    </source>
</evidence>
<keyword evidence="9" id="KW-0472">Membrane</keyword>
<keyword evidence="5 7" id="KW-0408">Iron</keyword>
<reference evidence="10" key="1">
    <citation type="journal article" date="2023" name="G3 (Bethesda)">
        <title>A reference genome for the long-term kleptoplast-retaining sea slug Elysia crispata morphotype clarki.</title>
        <authorList>
            <person name="Eastman K.E."/>
            <person name="Pendleton A.L."/>
            <person name="Shaikh M.A."/>
            <person name="Suttiyut T."/>
            <person name="Ogas R."/>
            <person name="Tomko P."/>
            <person name="Gavelis G."/>
            <person name="Widhalm J.R."/>
            <person name="Wisecaver J.H."/>
        </authorList>
    </citation>
    <scope>NUCLEOTIDE SEQUENCE</scope>
    <source>
        <strain evidence="10">ECLA1</strain>
    </source>
</reference>
<keyword evidence="11" id="KW-1185">Reference proteome</keyword>
<dbReference type="FunFam" id="1.10.630.10:FF:000036">
    <property type="entry name" value="CYtochrome P450 family"/>
    <property type="match status" value="1"/>
</dbReference>
<dbReference type="InterPro" id="IPR001128">
    <property type="entry name" value="Cyt_P450"/>
</dbReference>
<feature type="transmembrane region" description="Helical" evidence="9">
    <location>
        <begin position="6"/>
        <end position="28"/>
    </location>
</feature>
<evidence type="ECO:0000313" key="11">
    <source>
        <dbReference type="Proteomes" id="UP001283361"/>
    </source>
</evidence>
<dbReference type="GO" id="GO:0020037">
    <property type="term" value="F:heme binding"/>
    <property type="evidence" value="ECO:0007669"/>
    <property type="project" value="InterPro"/>
</dbReference>
<keyword evidence="9" id="KW-1133">Transmembrane helix</keyword>
<accession>A0AAE0Z847</accession>
<keyword evidence="4 8" id="KW-0560">Oxidoreductase</keyword>
<evidence type="ECO:0000256" key="4">
    <source>
        <dbReference type="ARBA" id="ARBA00023002"/>
    </source>
</evidence>
<dbReference type="InterPro" id="IPR036396">
    <property type="entry name" value="Cyt_P450_sf"/>
</dbReference>
<comment type="cofactor">
    <cofactor evidence="1 7">
        <name>heme</name>
        <dbReference type="ChEBI" id="CHEBI:30413"/>
    </cofactor>
</comment>
<keyword evidence="7 8" id="KW-0349">Heme</keyword>